<dbReference type="PROSITE" id="PS00107">
    <property type="entry name" value="PROTEIN_KINASE_ATP"/>
    <property type="match status" value="1"/>
</dbReference>
<keyword evidence="4" id="KW-0418">Kinase</keyword>
<evidence type="ECO:0000313" key="9">
    <source>
        <dbReference type="Proteomes" id="UP000639772"/>
    </source>
</evidence>
<dbReference type="InterPro" id="IPR017441">
    <property type="entry name" value="Protein_kinase_ATP_BS"/>
</dbReference>
<sequence>MDPIHISLKLFVDKSKLMRGIDRIKRRHKSALRAKDISGDVFELRAASSLGGLAASMSIKLEASRASSRRDLGCSMRNWRRGRAGLLQGNNKRLGLGLEKKGNEPIKWPLSIQECLDTWEWLRLEWRRGPKWRAEPSYFYRRRKRRAIRYELGRLLGQGTFAKVYHARNIKTSQSVAIKLLTKRRSSKLD</sequence>
<evidence type="ECO:0000313" key="8">
    <source>
        <dbReference type="EMBL" id="KAG0478679.1"/>
    </source>
</evidence>
<accession>A0A835QYI9</accession>
<evidence type="ECO:0000256" key="1">
    <source>
        <dbReference type="ARBA" id="ARBA00022527"/>
    </source>
</evidence>
<proteinExistence type="predicted"/>
<dbReference type="InterPro" id="IPR000719">
    <property type="entry name" value="Prot_kinase_dom"/>
</dbReference>
<keyword evidence="2" id="KW-0808">Transferase</keyword>
<keyword evidence="5 6" id="KW-0067">ATP-binding</keyword>
<keyword evidence="1" id="KW-0723">Serine/threonine-protein kinase</keyword>
<name>A0A835QYI9_VANPL</name>
<dbReference type="GO" id="GO:0007165">
    <property type="term" value="P:signal transduction"/>
    <property type="evidence" value="ECO:0007669"/>
    <property type="project" value="TreeGrafter"/>
</dbReference>
<evidence type="ECO:0000256" key="4">
    <source>
        <dbReference type="ARBA" id="ARBA00022777"/>
    </source>
</evidence>
<keyword evidence="3 6" id="KW-0547">Nucleotide-binding</keyword>
<dbReference type="EMBL" id="JADCNM010000006">
    <property type="protein sequence ID" value="KAG0478679.1"/>
    <property type="molecule type" value="Genomic_DNA"/>
</dbReference>
<dbReference type="InterPro" id="IPR011009">
    <property type="entry name" value="Kinase-like_dom_sf"/>
</dbReference>
<gene>
    <name evidence="8" type="ORF">HPP92_013398</name>
</gene>
<dbReference type="PROSITE" id="PS50011">
    <property type="entry name" value="PROTEIN_KINASE_DOM"/>
    <property type="match status" value="1"/>
</dbReference>
<dbReference type="PANTHER" id="PTHR43895">
    <property type="entry name" value="CALCIUM/CALMODULIN-DEPENDENT PROTEIN KINASE KINASE-RELATED"/>
    <property type="match status" value="1"/>
</dbReference>
<evidence type="ECO:0000256" key="6">
    <source>
        <dbReference type="PROSITE-ProRule" id="PRU10141"/>
    </source>
</evidence>
<evidence type="ECO:0000259" key="7">
    <source>
        <dbReference type="PROSITE" id="PS50011"/>
    </source>
</evidence>
<evidence type="ECO:0000256" key="3">
    <source>
        <dbReference type="ARBA" id="ARBA00022741"/>
    </source>
</evidence>
<protein>
    <recommendedName>
        <fullName evidence="7">Protein kinase domain-containing protein</fullName>
    </recommendedName>
</protein>
<reference evidence="8 9" key="1">
    <citation type="journal article" date="2020" name="Nat. Food">
        <title>A phased Vanilla planifolia genome enables genetic improvement of flavour and production.</title>
        <authorList>
            <person name="Hasing T."/>
            <person name="Tang H."/>
            <person name="Brym M."/>
            <person name="Khazi F."/>
            <person name="Huang T."/>
            <person name="Chambers A.H."/>
        </authorList>
    </citation>
    <scope>NUCLEOTIDE SEQUENCE [LARGE SCALE GENOMIC DNA]</scope>
    <source>
        <tissue evidence="8">Leaf</tissue>
    </source>
</reference>
<dbReference type="Gene3D" id="3.30.200.20">
    <property type="entry name" value="Phosphorylase Kinase, domain 1"/>
    <property type="match status" value="1"/>
</dbReference>
<dbReference type="SUPFAM" id="SSF56112">
    <property type="entry name" value="Protein kinase-like (PK-like)"/>
    <property type="match status" value="1"/>
</dbReference>
<dbReference type="GO" id="GO:0005524">
    <property type="term" value="F:ATP binding"/>
    <property type="evidence" value="ECO:0007669"/>
    <property type="project" value="UniProtKB-UniRule"/>
</dbReference>
<dbReference type="Proteomes" id="UP000639772">
    <property type="component" value="Chromosome 6"/>
</dbReference>
<feature type="binding site" evidence="6">
    <location>
        <position position="179"/>
    </location>
    <ligand>
        <name>ATP</name>
        <dbReference type="ChEBI" id="CHEBI:30616"/>
    </ligand>
</feature>
<feature type="domain" description="Protein kinase" evidence="7">
    <location>
        <begin position="150"/>
        <end position="190"/>
    </location>
</feature>
<dbReference type="GO" id="GO:0004674">
    <property type="term" value="F:protein serine/threonine kinase activity"/>
    <property type="evidence" value="ECO:0007669"/>
    <property type="project" value="UniProtKB-KW"/>
</dbReference>
<dbReference type="OrthoDB" id="696165at2759"/>
<comment type="caution">
    <text evidence="8">The sequence shown here is derived from an EMBL/GenBank/DDBJ whole genome shotgun (WGS) entry which is preliminary data.</text>
</comment>
<evidence type="ECO:0000256" key="2">
    <source>
        <dbReference type="ARBA" id="ARBA00022679"/>
    </source>
</evidence>
<organism evidence="8 9">
    <name type="scientific">Vanilla planifolia</name>
    <name type="common">Vanilla</name>
    <dbReference type="NCBI Taxonomy" id="51239"/>
    <lineage>
        <taxon>Eukaryota</taxon>
        <taxon>Viridiplantae</taxon>
        <taxon>Streptophyta</taxon>
        <taxon>Embryophyta</taxon>
        <taxon>Tracheophyta</taxon>
        <taxon>Spermatophyta</taxon>
        <taxon>Magnoliopsida</taxon>
        <taxon>Liliopsida</taxon>
        <taxon>Asparagales</taxon>
        <taxon>Orchidaceae</taxon>
        <taxon>Vanilloideae</taxon>
        <taxon>Vanilleae</taxon>
        <taxon>Vanilla</taxon>
    </lineage>
</organism>
<dbReference type="AlphaFoldDB" id="A0A835QYI9"/>
<evidence type="ECO:0000256" key="5">
    <source>
        <dbReference type="ARBA" id="ARBA00022840"/>
    </source>
</evidence>
<dbReference type="PANTHER" id="PTHR43895:SF123">
    <property type="entry name" value="NON-SPECIFIC SERINE_THREONINE PROTEIN KINASE"/>
    <property type="match status" value="1"/>
</dbReference>